<dbReference type="Gene3D" id="3.20.180.20">
    <property type="entry name" value="Dynein heavy chain, N-terminal domain 2"/>
    <property type="match status" value="1"/>
</dbReference>
<dbReference type="EnsemblMetazoa" id="CJA09312.1">
    <property type="protein sequence ID" value="CJA09312.1"/>
    <property type="gene ID" value="WBGene00128516"/>
</dbReference>
<evidence type="ECO:0000313" key="3">
    <source>
        <dbReference type="Proteomes" id="UP000005237"/>
    </source>
</evidence>
<dbReference type="GO" id="GO:0097729">
    <property type="term" value="C:9+2 motile cilium"/>
    <property type="evidence" value="ECO:0007669"/>
    <property type="project" value="TreeGrafter"/>
</dbReference>
<dbReference type="GO" id="GO:0008569">
    <property type="term" value="F:minus-end-directed microtubule motor activity"/>
    <property type="evidence" value="ECO:0007669"/>
    <property type="project" value="TreeGrafter"/>
</dbReference>
<accession>A0A8R1DS61</accession>
<organism evidence="2 3">
    <name type="scientific">Caenorhabditis japonica</name>
    <dbReference type="NCBI Taxonomy" id="281687"/>
    <lineage>
        <taxon>Eukaryota</taxon>
        <taxon>Metazoa</taxon>
        <taxon>Ecdysozoa</taxon>
        <taxon>Nematoda</taxon>
        <taxon>Chromadorea</taxon>
        <taxon>Rhabditida</taxon>
        <taxon>Rhabditina</taxon>
        <taxon>Rhabditomorpha</taxon>
        <taxon>Rhabditoidea</taxon>
        <taxon>Rhabditidae</taxon>
        <taxon>Peloderinae</taxon>
        <taxon>Caenorhabditis</taxon>
    </lineage>
</organism>
<protein>
    <submittedName>
        <fullName evidence="2">DHC_N2 domain-containing protein</fullName>
    </submittedName>
</protein>
<dbReference type="InterPro" id="IPR026983">
    <property type="entry name" value="DHC"/>
</dbReference>
<proteinExistence type="predicted"/>
<dbReference type="GO" id="GO:0051959">
    <property type="term" value="F:dynein light intermediate chain binding"/>
    <property type="evidence" value="ECO:0007669"/>
    <property type="project" value="InterPro"/>
</dbReference>
<reference evidence="3" key="1">
    <citation type="submission" date="2010-08" db="EMBL/GenBank/DDBJ databases">
        <authorList>
            <consortium name="Caenorhabditis japonica Sequencing Consortium"/>
            <person name="Wilson R.K."/>
        </authorList>
    </citation>
    <scope>NUCLEOTIDE SEQUENCE [LARGE SCALE GENOMIC DNA]</scope>
    <source>
        <strain evidence="3">DF5081</strain>
    </source>
</reference>
<dbReference type="Pfam" id="PF08393">
    <property type="entry name" value="DHC_N2"/>
    <property type="match status" value="1"/>
</dbReference>
<dbReference type="Gene3D" id="1.20.58.1120">
    <property type="match status" value="1"/>
</dbReference>
<keyword evidence="3" id="KW-1185">Reference proteome</keyword>
<dbReference type="InterPro" id="IPR042222">
    <property type="entry name" value="Dynein_2_N"/>
</dbReference>
<name>A0A8R1DS61_CAEJA</name>
<dbReference type="PANTHER" id="PTHR10676">
    <property type="entry name" value="DYNEIN HEAVY CHAIN FAMILY PROTEIN"/>
    <property type="match status" value="1"/>
</dbReference>
<dbReference type="Gene3D" id="1.20.140.100">
    <property type="entry name" value="Dynein heavy chain, N-terminal domain 2"/>
    <property type="match status" value="1"/>
</dbReference>
<dbReference type="InterPro" id="IPR042228">
    <property type="entry name" value="Dynein_linker_3"/>
</dbReference>
<sequence length="1750" mass="204004">MYDLGFGNIYHPKIDALTCRDIPRDLEYNNQKWIHHQHQGRRIKKQKGRLLLFRGVEINGRRIKNPDECLEQRKTIPPSSLQVPDDTSIHEECLPQFPGWKGQLESLTDKLKSTEEAEKVEKALEEIEVLWKDWIRSSAKSYLQGKDYSITYNRPPSKHKVAQNIDKISDQLRLNTKIITTFFKNYRERCLIDCSFLLSENGRTVAELEKQLKDFVKHTKRILSFEWPMSVANLMLDEGASWIPLFVTSASQAVFNSVAATMSRLLYDVIVENITRVKTFFDVDDRARLIIQLREEDEEFDYWQKIKVLLELCKIPRVDHKIYPRVFTEAWIDVTNWFNSEKIAFKTLPNPFETTKSRIAKMQEMLITAKENPDDIKFWELLAQEILSLRDETLRQCTRTFEGFIIYDISEMKRNYLAKIAELEEKTKSVVLTHLSAINSEIRLSFSRCSSKLFRNDVLTQLRNIEEVQNEMPSIKEKIRLVGSAYKVYMEYFIMPDYDIRQFYEISRLGMKLEQLVNFVWDRINHERQWITKQVSEQTTKNYYECEMIEKEWLDCLKKYRSSQRINEVQKIQIKMSNLEEKSRILKEKDEKLIGQRSLLGLPASPIDCTRISKICEFFANLSLCHFQILLHHESCLRMRISEVDHNFLVAETERLQAEKDKLAEQAIAINEHVTTSKEALSKMQSVLAEFEKLLPVLGAISCQAMKDRHWQQILQGSESTVKVEGNPLVSELLEMNFIEQADKFEEVGAQAEKERILETSIEKMRNQWKSATFITHHGGELLTTELNVQMQAHLARSQTIITSPHALSILDHIRHWLDTLLSLNTFVQLYKQCDVRWRKIEGVFSTEDIAYQMPQEFRTFKKISLKWVNINNRISEERPILEQMELVEQLNMELSELEVLFGRMENGFHAYLRKKRAVFPRLFCLSDELVLSLICDSREPANCKSYLPLLFPALTSFEQNTKMEIVSVSTVSETIPLVKPVNVNSSKRHVEKWMHELDAQIKYTLKTKIRRLIEKMNYKLSPVESVLGEPVQVAVVYLKIAFAFQMENSMKQNSLTILASELKICLKECQSIIIHKRCQKEFLGPLFHVYKAASRLTNKFINEQVIFLDDPRWTSHLRYYWHMENVFIRVCTVSARYDYEIQSAEFVLDQESVDQVLKNFIFMNHFGFNIITPRVNAQLARQVAGALGKPFAICDSEMESDCKMLIEGSLLLGGIVYMLRKGSEDGNDDIGVFVERDVYSSRIISNLKYTFETEISISTSFMLLLKSAFRTAKVVTLDEESYKKTIDENFSMHSISHREKKIQKFQIFTEFENYLGARNLWKNYLQTTIANIIENEALEQEQSIENVLYHVFGAALARKNKKLMKKLLLIAPTKSKKTMTPSSKNLDPDYLTQKAEVLCNLLQKHKVVVVCGASQTGKSRMISMAARMKAAELQVEFGMWEEISNGGGETQKHKKHDKWIVIDGLMDPKTKQWINRLKSEFAIFSWRNLPIIAPGERVIVETDTIPQADEDLRQLPMVVLENQEDTARETNLDNNEQQRIDEIIDWSPELKSRKLEITRKIEELKKSLTFNSEKLTNYLTATSILSIAPLQKLRSIPNWKSESELTDFFQNIPFSNGWNKRKDTSDIPPAHFYIIHTISLILCSNYIPVLVCPPSKEFNEFLAVLQAELDKLDWHMITMSIDRNVTISEIKEFVDNCAIMFGGRHHISEEEEEESEGFNYFLIKGIEDAAPDVVDWLRHKFERKQIMIS</sequence>
<evidence type="ECO:0000259" key="1">
    <source>
        <dbReference type="Pfam" id="PF08393"/>
    </source>
</evidence>
<dbReference type="Proteomes" id="UP000005237">
    <property type="component" value="Unassembled WGS sequence"/>
</dbReference>
<evidence type="ECO:0000313" key="2">
    <source>
        <dbReference type="EnsemblMetazoa" id="CJA09312.1"/>
    </source>
</evidence>
<dbReference type="GO" id="GO:0060294">
    <property type="term" value="P:cilium movement involved in cell motility"/>
    <property type="evidence" value="ECO:0007669"/>
    <property type="project" value="TreeGrafter"/>
</dbReference>
<dbReference type="InterPro" id="IPR013602">
    <property type="entry name" value="Dynein_heavy_linker"/>
</dbReference>
<dbReference type="GO" id="GO:0045505">
    <property type="term" value="F:dynein intermediate chain binding"/>
    <property type="evidence" value="ECO:0007669"/>
    <property type="project" value="InterPro"/>
</dbReference>
<dbReference type="Gene3D" id="1.10.287.2620">
    <property type="match status" value="1"/>
</dbReference>
<dbReference type="PANTHER" id="PTHR10676:SF242">
    <property type="entry name" value="DYNEIN AXONEMAL HEAVY CHAIN 3"/>
    <property type="match status" value="1"/>
</dbReference>
<dbReference type="GO" id="GO:0036156">
    <property type="term" value="C:inner dynein arm"/>
    <property type="evidence" value="ECO:0007669"/>
    <property type="project" value="TreeGrafter"/>
</dbReference>
<feature type="domain" description="Dynein heavy chain linker" evidence="1">
    <location>
        <begin position="646"/>
        <end position="1011"/>
    </location>
</feature>
<reference evidence="2" key="2">
    <citation type="submission" date="2022-06" db="UniProtKB">
        <authorList>
            <consortium name="EnsemblMetazoa"/>
        </authorList>
    </citation>
    <scope>IDENTIFICATION</scope>
    <source>
        <strain evidence="2">DF5081</strain>
    </source>
</reference>